<dbReference type="SUPFAM" id="SSF69279">
    <property type="entry name" value="Phage tail proteins"/>
    <property type="match status" value="2"/>
</dbReference>
<dbReference type="Pfam" id="PF04717">
    <property type="entry name" value="Phage_base_V"/>
    <property type="match status" value="1"/>
</dbReference>
<evidence type="ECO:0000313" key="7">
    <source>
        <dbReference type="Proteomes" id="UP001165541"/>
    </source>
</evidence>
<evidence type="ECO:0000259" key="4">
    <source>
        <dbReference type="Pfam" id="PF10106"/>
    </source>
</evidence>
<evidence type="ECO:0000256" key="1">
    <source>
        <dbReference type="ARBA" id="ARBA00005558"/>
    </source>
</evidence>
<evidence type="ECO:0000313" key="6">
    <source>
        <dbReference type="EMBL" id="MCM5680558.1"/>
    </source>
</evidence>
<dbReference type="InterPro" id="IPR037026">
    <property type="entry name" value="Vgr_OB-fold_dom_sf"/>
</dbReference>
<name>A0ABT0YP84_9BURK</name>
<dbReference type="RefSeq" id="WP_251779010.1">
    <property type="nucleotide sequence ID" value="NZ_JAMKFE010000007.1"/>
</dbReference>
<sequence length="976" mass="105133">MSFPVQAGASLRDALGLLFFAQNTRLLRIETRLETAMLAPERAVVREAVNQPFEITVDCLSTDAHLPLHELIVEPVSVRLVRADGSLRPWHGFVTDARHLGADGGLARYRLVLAPWLHFLSQRRDAYAFQDKTALQIIEEVFADYTAANWRIEVTEALRTRSLCIQYRETDFEFVSRLLAEEGLSYHFEHLDGQALADAEKSGHAQHVMVITDRAAERVDLGTLRYTRPDVRLGAQPQDGINAFAAHRSAGPNAVTLGAWNYKQLSGTTASEATALAHGELPALEVYDGSGTYRYQNAEHASRAAGIALDALELGYKRFQGEGAVRLLAAGVQFALVDHPLYGANTTALNYATADTRDNRFTVLAVEHDITNNLGTDAKRLLNRPELEHGSYRNRFMCAPGAAAIVPPFVRKPTAPGCQTALVVGLQGEPLTTERDLRVKLQFHWQRGQRPNPGGLGHDSAGDPQGNAPGNEQSGTWVRVAVPSAGANWGAVLVPRIGTEVLVDYLDGDIDRPVIVAQLYNGQDSPPYAAGVESGINHPGVISGLYTHSLDGQGSNSWVVDDATGQLRLRFLATQAMSELGLGHLIQQSPHSAQRGAWRGSGFELATQGWATVRAAEGLLVSTTARPQQGASVASTQMDAAEAVNQLKAANDLGQRLSEAAKAQKALKLASHEAKQALQTFIQQVEPAQDGKYSSAVNGQEARKAAPGSRELQEPVERFNRPVVWVETPSAAAFATPATVASFAGQDHSIAVQSDLHETAAHTASSISGRTTSVYTHDGGIQAIAGNGPVSVRAHTDRMELYADQDVTVVSVNGEIRIQAKSKIEMVGGHSKVTLDGGDITYACPGTFTVKSSGHHWQGPGRGSPELLNLPAGTSQELVDWIEVERKYYDGSAVQGAPVKVVFSDGSVRRAALNQEGQLRMEGVPAGVADVEIGEDQRTWTLDEPPEETPNPAYGKTLSGEQLQALYRAVMDNNNG</sequence>
<evidence type="ECO:0000259" key="5">
    <source>
        <dbReference type="Pfam" id="PF13296"/>
    </source>
</evidence>
<organism evidence="6 7">
    <name type="scientific">Caldimonas mangrovi</name>
    <dbReference type="NCBI Taxonomy" id="2944811"/>
    <lineage>
        <taxon>Bacteria</taxon>
        <taxon>Pseudomonadati</taxon>
        <taxon>Pseudomonadota</taxon>
        <taxon>Betaproteobacteria</taxon>
        <taxon>Burkholderiales</taxon>
        <taxon>Sphaerotilaceae</taxon>
        <taxon>Caldimonas</taxon>
    </lineage>
</organism>
<dbReference type="SUPFAM" id="SSF69349">
    <property type="entry name" value="Phage fibre proteins"/>
    <property type="match status" value="1"/>
</dbReference>
<dbReference type="InterPro" id="IPR018769">
    <property type="entry name" value="VgrG2_DUF2345"/>
</dbReference>
<dbReference type="Gene3D" id="3.55.50.10">
    <property type="entry name" value="Baseplate protein-like domains"/>
    <property type="match status" value="1"/>
</dbReference>
<dbReference type="InterPro" id="IPR006531">
    <property type="entry name" value="Gp5/Vgr_OB"/>
</dbReference>
<dbReference type="EMBL" id="JAMKFE010000007">
    <property type="protein sequence ID" value="MCM5680558.1"/>
    <property type="molecule type" value="Genomic_DNA"/>
</dbReference>
<dbReference type="NCBIfam" id="TIGR01646">
    <property type="entry name" value="vgr_GE"/>
    <property type="match status" value="1"/>
</dbReference>
<evidence type="ECO:0000259" key="3">
    <source>
        <dbReference type="Pfam" id="PF04717"/>
    </source>
</evidence>
<feature type="region of interest" description="Disordered" evidence="2">
    <location>
        <begin position="448"/>
        <end position="474"/>
    </location>
</feature>
<comment type="caution">
    <text evidence="6">The sequence shown here is derived from an EMBL/GenBank/DDBJ whole genome shotgun (WGS) entry which is preliminary data.</text>
</comment>
<dbReference type="InterPro" id="IPR028244">
    <property type="entry name" value="T6SS_Rhs_Vgr_dom"/>
</dbReference>
<dbReference type="Pfam" id="PF13296">
    <property type="entry name" value="T6SS_Vgr"/>
    <property type="match status" value="1"/>
</dbReference>
<comment type="similarity">
    <text evidence="1">Belongs to the VgrG protein family.</text>
</comment>
<dbReference type="InterPro" id="IPR017847">
    <property type="entry name" value="T6SS_RhsGE_Vgr_subset"/>
</dbReference>
<proteinExistence type="inferred from homology"/>
<dbReference type="Proteomes" id="UP001165541">
    <property type="component" value="Unassembled WGS sequence"/>
</dbReference>
<dbReference type="NCBIfam" id="TIGR03361">
    <property type="entry name" value="VI_Rhs_Vgr"/>
    <property type="match status" value="1"/>
</dbReference>
<evidence type="ECO:0000256" key="2">
    <source>
        <dbReference type="SAM" id="MobiDB-lite"/>
    </source>
</evidence>
<feature type="domain" description="Gp5/Type VI secretion system Vgr protein OB-fold" evidence="3">
    <location>
        <begin position="471"/>
        <end position="520"/>
    </location>
</feature>
<gene>
    <name evidence="6" type="ORF">M8A51_13580</name>
</gene>
<dbReference type="InterPro" id="IPR006533">
    <property type="entry name" value="T6SS_Vgr_RhsGE"/>
</dbReference>
<dbReference type="Gene3D" id="2.40.50.230">
    <property type="entry name" value="Gp5 N-terminal domain"/>
    <property type="match status" value="1"/>
</dbReference>
<feature type="domain" description="Putative type VI secretion system Rhs element associated Vgr" evidence="5">
    <location>
        <begin position="550"/>
        <end position="661"/>
    </location>
</feature>
<dbReference type="SUPFAM" id="SSF69255">
    <property type="entry name" value="gp5 N-terminal domain-like"/>
    <property type="match status" value="1"/>
</dbReference>
<feature type="region of interest" description="Disordered" evidence="2">
    <location>
        <begin position="692"/>
        <end position="714"/>
    </location>
</feature>
<protein>
    <submittedName>
        <fullName evidence="6">Type VI secretion system tip protein VgrG</fullName>
    </submittedName>
</protein>
<dbReference type="Gene3D" id="4.10.220.110">
    <property type="match status" value="1"/>
</dbReference>
<keyword evidence="7" id="KW-1185">Reference proteome</keyword>
<dbReference type="Pfam" id="PF10106">
    <property type="entry name" value="DUF2345"/>
    <property type="match status" value="1"/>
</dbReference>
<dbReference type="Gene3D" id="2.30.110.50">
    <property type="match status" value="1"/>
</dbReference>
<reference evidence="6" key="1">
    <citation type="submission" date="2022-05" db="EMBL/GenBank/DDBJ databases">
        <title>Schlegelella sp. nov., isolated from mangrove soil.</title>
        <authorList>
            <person name="Liu Y."/>
            <person name="Ge X."/>
            <person name="Liu W."/>
        </authorList>
    </citation>
    <scope>NUCLEOTIDE SEQUENCE</scope>
    <source>
        <strain evidence="6">S2-27</strain>
    </source>
</reference>
<dbReference type="Pfam" id="PF05954">
    <property type="entry name" value="Phage_GPD"/>
    <property type="match status" value="1"/>
</dbReference>
<feature type="domain" description="DUF2345" evidence="4">
    <location>
        <begin position="713"/>
        <end position="860"/>
    </location>
</feature>
<accession>A0ABT0YP84</accession>